<dbReference type="InterPro" id="IPR011335">
    <property type="entry name" value="Restrct_endonuc-II-like"/>
</dbReference>
<dbReference type="Pfam" id="PF04480">
    <property type="entry name" value="DUF559"/>
    <property type="match status" value="1"/>
</dbReference>
<protein>
    <recommendedName>
        <fullName evidence="1">DUF559 domain-containing protein</fullName>
    </recommendedName>
</protein>
<evidence type="ECO:0000259" key="1">
    <source>
        <dbReference type="Pfam" id="PF04480"/>
    </source>
</evidence>
<organism evidence="2 3">
    <name type="scientific">Promicromonospora sukumoe</name>
    <dbReference type="NCBI Taxonomy" id="88382"/>
    <lineage>
        <taxon>Bacteria</taxon>
        <taxon>Bacillati</taxon>
        <taxon>Actinomycetota</taxon>
        <taxon>Actinomycetes</taxon>
        <taxon>Micrococcales</taxon>
        <taxon>Promicromonosporaceae</taxon>
        <taxon>Promicromonospora</taxon>
    </lineage>
</organism>
<dbReference type="SUPFAM" id="SSF52980">
    <property type="entry name" value="Restriction endonuclease-like"/>
    <property type="match status" value="1"/>
</dbReference>
<proteinExistence type="predicted"/>
<dbReference type="EMBL" id="JACGWV010000002">
    <property type="protein sequence ID" value="MBA8809556.1"/>
    <property type="molecule type" value="Genomic_DNA"/>
</dbReference>
<accession>A0A7W3JB11</accession>
<reference evidence="2 3" key="1">
    <citation type="submission" date="2020-07" db="EMBL/GenBank/DDBJ databases">
        <title>Sequencing the genomes of 1000 actinobacteria strains.</title>
        <authorList>
            <person name="Klenk H.-P."/>
        </authorList>
    </citation>
    <scope>NUCLEOTIDE SEQUENCE [LARGE SCALE GENOMIC DNA]</scope>
    <source>
        <strain evidence="2 3">DSM 44121</strain>
    </source>
</reference>
<feature type="domain" description="DUF559" evidence="1">
    <location>
        <begin position="228"/>
        <end position="286"/>
    </location>
</feature>
<dbReference type="Proteomes" id="UP000540568">
    <property type="component" value="Unassembled WGS sequence"/>
</dbReference>
<evidence type="ECO:0000313" key="2">
    <source>
        <dbReference type="EMBL" id="MBA8809556.1"/>
    </source>
</evidence>
<dbReference type="InterPro" id="IPR007569">
    <property type="entry name" value="DUF559"/>
</dbReference>
<comment type="caution">
    <text evidence="2">The sequence shown here is derived from an EMBL/GenBank/DDBJ whole genome shotgun (WGS) entry which is preliminary data.</text>
</comment>
<name>A0A7W3JB11_9MICO</name>
<gene>
    <name evidence="2" type="ORF">FHX71_003532</name>
</gene>
<keyword evidence="3" id="KW-1185">Reference proteome</keyword>
<dbReference type="RefSeq" id="WP_182618825.1">
    <property type="nucleotide sequence ID" value="NZ_BAAATF010000011.1"/>
</dbReference>
<evidence type="ECO:0000313" key="3">
    <source>
        <dbReference type="Proteomes" id="UP000540568"/>
    </source>
</evidence>
<dbReference type="AlphaFoldDB" id="A0A7W3JB11"/>
<sequence length="295" mass="33057">MANSIFTVSEAPDLDISPHLLRTVRFTAPTSGVRIDDADPSLIDRCRAITRVVHPNAAFARTTALRLLGVDLPWQLADDQAVHVVTPRRSERPQRYAIRPHFCGQKQLDVVDRFGLRITSAAQTWLQVAHNLDRDSLVGLGDAMTRRKNPATSVPALSHLLHETFKMKGLTLCREAVDLVRPGTDSPMETRLRLIIADAGLPEPVVNVPARDAADQFLALPDLSYPGLKIAIEYDGDHHRADPATWRRDVERRQSLEDAGWLIITATADDVIRHPDRLVTRIRTAIRARRARLER</sequence>
<dbReference type="Gene3D" id="3.40.960.10">
    <property type="entry name" value="VSR Endonuclease"/>
    <property type="match status" value="1"/>
</dbReference>